<feature type="transmembrane region" description="Helical" evidence="7">
    <location>
        <begin position="191"/>
        <end position="217"/>
    </location>
</feature>
<keyword evidence="5 7" id="KW-0472">Membrane</keyword>
<dbReference type="InterPro" id="IPR008952">
    <property type="entry name" value="Tetraspanin_EC2_sf"/>
</dbReference>
<evidence type="ECO:0000256" key="5">
    <source>
        <dbReference type="ARBA" id="ARBA00023136"/>
    </source>
</evidence>
<evidence type="ECO:0000256" key="3">
    <source>
        <dbReference type="ARBA" id="ARBA00022692"/>
    </source>
</evidence>
<keyword evidence="4 7" id="KW-1133">Transmembrane helix</keyword>
<comment type="caution">
    <text evidence="8">The sequence shown here is derived from an EMBL/GenBank/DDBJ whole genome shotgun (WGS) entry which is preliminary data.</text>
</comment>
<name>A0AAV8VYD4_9CUCU</name>
<feature type="transmembrane region" description="Helical" evidence="7">
    <location>
        <begin position="12"/>
        <end position="33"/>
    </location>
</feature>
<keyword evidence="6" id="KW-1015">Disulfide bond</keyword>
<evidence type="ECO:0000256" key="2">
    <source>
        <dbReference type="ARBA" id="ARBA00006840"/>
    </source>
</evidence>
<keyword evidence="9" id="KW-1185">Reference proteome</keyword>
<evidence type="ECO:0000256" key="6">
    <source>
        <dbReference type="PIRSR" id="PIRSR002419-1"/>
    </source>
</evidence>
<gene>
    <name evidence="8" type="ORF">NQ315_003883</name>
</gene>
<evidence type="ECO:0000256" key="4">
    <source>
        <dbReference type="ARBA" id="ARBA00022989"/>
    </source>
</evidence>
<dbReference type="SUPFAM" id="SSF48652">
    <property type="entry name" value="Tetraspanin"/>
    <property type="match status" value="1"/>
</dbReference>
<accession>A0AAV8VYD4</accession>
<dbReference type="EMBL" id="JANEYG010000019">
    <property type="protein sequence ID" value="KAJ8919299.1"/>
    <property type="molecule type" value="Genomic_DNA"/>
</dbReference>
<dbReference type="PANTHER" id="PTHR19282:SF521">
    <property type="entry name" value="IP01817P-RELATED"/>
    <property type="match status" value="1"/>
</dbReference>
<feature type="transmembrane region" description="Helical" evidence="7">
    <location>
        <begin position="53"/>
        <end position="77"/>
    </location>
</feature>
<feature type="transmembrane region" description="Helical" evidence="7">
    <location>
        <begin position="84"/>
        <end position="109"/>
    </location>
</feature>
<feature type="disulfide bond" evidence="6">
    <location>
        <begin position="148"/>
        <end position="177"/>
    </location>
</feature>
<dbReference type="InterPro" id="IPR000301">
    <property type="entry name" value="Tetraspanin_animals"/>
</dbReference>
<evidence type="ECO:0000256" key="1">
    <source>
        <dbReference type="ARBA" id="ARBA00004141"/>
    </source>
</evidence>
<keyword evidence="3 7" id="KW-0812">Transmembrane</keyword>
<sequence length="240" mass="27206">MGCDDDVVKCLVFWANFFLALVGISIISVGIIYKVNLEEFTYAIPREYQSIVLIPILTIPLGSFIIAIAVFGCYGCITEKTNFLTIYGVILLLVFAFQVGIGICSFFQINDRKLFHERMNSTLENVFGSYSNYEYKELVDLIQHRLRCCGLNGPIYWTNIPRSCFETDTSNLHQAACTELVSDYLNHCMKVVGIMSLILSVTEISGSIISLSFANYLRNNMRRYQYGKAYALYRFGNGVI</sequence>
<organism evidence="8 9">
    <name type="scientific">Exocentrus adspersus</name>
    <dbReference type="NCBI Taxonomy" id="1586481"/>
    <lineage>
        <taxon>Eukaryota</taxon>
        <taxon>Metazoa</taxon>
        <taxon>Ecdysozoa</taxon>
        <taxon>Arthropoda</taxon>
        <taxon>Hexapoda</taxon>
        <taxon>Insecta</taxon>
        <taxon>Pterygota</taxon>
        <taxon>Neoptera</taxon>
        <taxon>Endopterygota</taxon>
        <taxon>Coleoptera</taxon>
        <taxon>Polyphaga</taxon>
        <taxon>Cucujiformia</taxon>
        <taxon>Chrysomeloidea</taxon>
        <taxon>Cerambycidae</taxon>
        <taxon>Lamiinae</taxon>
        <taxon>Acanthocinini</taxon>
        <taxon>Exocentrus</taxon>
    </lineage>
</organism>
<dbReference type="Pfam" id="PF00335">
    <property type="entry name" value="Tetraspanin"/>
    <property type="match status" value="1"/>
</dbReference>
<comment type="subcellular location">
    <subcellularLocation>
        <location evidence="1 7">Membrane</location>
        <topology evidence="1 7">Multi-pass membrane protein</topology>
    </subcellularLocation>
</comment>
<dbReference type="PRINTS" id="PR00259">
    <property type="entry name" value="TMFOUR"/>
</dbReference>
<evidence type="ECO:0000313" key="8">
    <source>
        <dbReference type="EMBL" id="KAJ8919299.1"/>
    </source>
</evidence>
<dbReference type="GO" id="GO:0005886">
    <property type="term" value="C:plasma membrane"/>
    <property type="evidence" value="ECO:0007669"/>
    <property type="project" value="TreeGrafter"/>
</dbReference>
<protein>
    <recommendedName>
        <fullName evidence="7">Tetraspanin</fullName>
    </recommendedName>
</protein>
<dbReference type="Proteomes" id="UP001159042">
    <property type="component" value="Unassembled WGS sequence"/>
</dbReference>
<evidence type="ECO:0000313" key="9">
    <source>
        <dbReference type="Proteomes" id="UP001159042"/>
    </source>
</evidence>
<feature type="disulfide bond" evidence="6">
    <location>
        <begin position="149"/>
        <end position="164"/>
    </location>
</feature>
<reference evidence="8 9" key="1">
    <citation type="journal article" date="2023" name="Insect Mol. Biol.">
        <title>Genome sequencing provides insights into the evolution of gene families encoding plant cell wall-degrading enzymes in longhorned beetles.</title>
        <authorList>
            <person name="Shin N.R."/>
            <person name="Okamura Y."/>
            <person name="Kirsch R."/>
            <person name="Pauchet Y."/>
        </authorList>
    </citation>
    <scope>NUCLEOTIDE SEQUENCE [LARGE SCALE GENOMIC DNA]</scope>
    <source>
        <strain evidence="8">EAD_L_NR</strain>
    </source>
</reference>
<comment type="similarity">
    <text evidence="2 7">Belongs to the tetraspanin (TM4SF) family.</text>
</comment>
<dbReference type="CDD" id="cd03127">
    <property type="entry name" value="tetraspanin_LEL"/>
    <property type="match status" value="1"/>
</dbReference>
<dbReference type="Gene3D" id="1.10.1450.10">
    <property type="entry name" value="Tetraspanin"/>
    <property type="match status" value="1"/>
</dbReference>
<dbReference type="PIRSF" id="PIRSF002419">
    <property type="entry name" value="Tetraspanin"/>
    <property type="match status" value="1"/>
</dbReference>
<dbReference type="InterPro" id="IPR018499">
    <property type="entry name" value="Tetraspanin/Peripherin"/>
</dbReference>
<dbReference type="AlphaFoldDB" id="A0AAV8VYD4"/>
<evidence type="ECO:0000256" key="7">
    <source>
        <dbReference type="RuleBase" id="RU361218"/>
    </source>
</evidence>
<proteinExistence type="inferred from homology"/>
<dbReference type="PANTHER" id="PTHR19282">
    <property type="entry name" value="TETRASPANIN"/>
    <property type="match status" value="1"/>
</dbReference>